<dbReference type="GO" id="GO:0005829">
    <property type="term" value="C:cytosol"/>
    <property type="evidence" value="ECO:0007669"/>
    <property type="project" value="TreeGrafter"/>
</dbReference>
<dbReference type="GO" id="GO:0005524">
    <property type="term" value="F:ATP binding"/>
    <property type="evidence" value="ECO:0007669"/>
    <property type="project" value="UniProtKB-KW"/>
</dbReference>
<dbReference type="STRING" id="86105.NF27_BK00120"/>
<dbReference type="GO" id="GO:0009228">
    <property type="term" value="P:thiamine biosynthetic process"/>
    <property type="evidence" value="ECO:0007669"/>
    <property type="project" value="InterPro"/>
</dbReference>
<protein>
    <recommendedName>
        <fullName evidence="2">hydroxymethylpyrimidine kinase</fullName>
        <ecNumber evidence="2">2.7.1.49</ecNumber>
    </recommendedName>
</protein>
<dbReference type="SUPFAM" id="SSF53613">
    <property type="entry name" value="Ribokinase-like"/>
    <property type="match status" value="1"/>
</dbReference>
<evidence type="ECO:0000313" key="9">
    <source>
        <dbReference type="Proteomes" id="UP000031258"/>
    </source>
</evidence>
<keyword evidence="6" id="KW-0067">ATP-binding</keyword>
<dbReference type="GO" id="GO:0008902">
    <property type="term" value="F:hydroxymethylpyrimidine kinase activity"/>
    <property type="evidence" value="ECO:0007669"/>
    <property type="project" value="UniProtKB-EC"/>
</dbReference>
<comment type="pathway">
    <text evidence="1">Cofactor biosynthesis; thiamine diphosphate biosynthesis.</text>
</comment>
<dbReference type="Proteomes" id="UP000031258">
    <property type="component" value="Unassembled WGS sequence"/>
</dbReference>
<proteinExistence type="predicted"/>
<dbReference type="EMBL" id="JSWE01000036">
    <property type="protein sequence ID" value="KIE06091.1"/>
    <property type="molecule type" value="Genomic_DNA"/>
</dbReference>
<keyword evidence="9" id="KW-1185">Reference proteome</keyword>
<evidence type="ECO:0000256" key="5">
    <source>
        <dbReference type="ARBA" id="ARBA00022777"/>
    </source>
</evidence>
<dbReference type="InterPro" id="IPR004399">
    <property type="entry name" value="HMP/HMP-P_kinase_dom"/>
</dbReference>
<dbReference type="FunFam" id="3.40.1190.20:FF:000003">
    <property type="entry name" value="Phosphomethylpyrimidine kinase ThiD"/>
    <property type="match status" value="1"/>
</dbReference>
<dbReference type="PANTHER" id="PTHR20858:SF17">
    <property type="entry name" value="HYDROXYMETHYLPYRIMIDINE_PHOSPHOMETHYLPYRIMIDINE KINASE THI20-RELATED"/>
    <property type="match status" value="1"/>
</dbReference>
<keyword evidence="5 8" id="KW-0418">Kinase</keyword>
<dbReference type="PANTHER" id="PTHR20858">
    <property type="entry name" value="PHOSPHOMETHYLPYRIMIDINE KINASE"/>
    <property type="match status" value="1"/>
</dbReference>
<comment type="caution">
    <text evidence="8">The sequence shown here is derived from an EMBL/GenBank/DDBJ whole genome shotgun (WGS) entry which is preliminary data.</text>
</comment>
<evidence type="ECO:0000313" key="8">
    <source>
        <dbReference type="EMBL" id="KIE06091.1"/>
    </source>
</evidence>
<dbReference type="InterPro" id="IPR029056">
    <property type="entry name" value="Ribokinase-like"/>
</dbReference>
<feature type="domain" description="Pyridoxamine kinase/Phosphomethylpyrimidine kinase" evidence="7">
    <location>
        <begin position="11"/>
        <end position="259"/>
    </location>
</feature>
<sequence>MKKVLTIAGFDGSGGAGIQADLKTFSAFGCYGTSVLTALPVQNTLGVRNCYEIPLKAIEEQLSAIFDDIIPDSIKIGMLFKSEIIELVADFLKKEANSIPIILDPVMVAKSGDRLLLSNAIDALKTQLIPLAAIITPNLPEAYELTGINATTPDNMLQAANQLLKLRAKSVLLKGGHLEGNECSDLYINEEGISTWLKAERIITSNTHGTGCTLSAAIASCLAHGMGMLEACKVAKYYLYNALKAASNKKIGLGKGPVHHFYHLWPTTEKSDNKNSKKHAPSRHLYINLV</sequence>
<keyword evidence="3 8" id="KW-0808">Transferase</keyword>
<keyword evidence="4" id="KW-0547">Nucleotide-binding</keyword>
<evidence type="ECO:0000256" key="4">
    <source>
        <dbReference type="ARBA" id="ARBA00022741"/>
    </source>
</evidence>
<evidence type="ECO:0000259" key="7">
    <source>
        <dbReference type="Pfam" id="PF08543"/>
    </source>
</evidence>
<evidence type="ECO:0000256" key="1">
    <source>
        <dbReference type="ARBA" id="ARBA00004948"/>
    </source>
</evidence>
<dbReference type="InterPro" id="IPR013749">
    <property type="entry name" value="PM/HMP-P_kinase-1"/>
</dbReference>
<dbReference type="CDD" id="cd01169">
    <property type="entry name" value="HMPP_kinase"/>
    <property type="match status" value="1"/>
</dbReference>
<dbReference type="NCBIfam" id="TIGR00097">
    <property type="entry name" value="HMP-P_kinase"/>
    <property type="match status" value="1"/>
</dbReference>
<evidence type="ECO:0000256" key="6">
    <source>
        <dbReference type="ARBA" id="ARBA00022840"/>
    </source>
</evidence>
<dbReference type="OrthoDB" id="9810880at2"/>
<dbReference type="AlphaFoldDB" id="A0A0C1N151"/>
<organism evidence="8 9">
    <name type="scientific">Candidatus Jidaibacter acanthamoebae</name>
    <dbReference type="NCBI Taxonomy" id="86105"/>
    <lineage>
        <taxon>Bacteria</taxon>
        <taxon>Pseudomonadati</taxon>
        <taxon>Pseudomonadota</taxon>
        <taxon>Alphaproteobacteria</taxon>
        <taxon>Rickettsiales</taxon>
        <taxon>Candidatus Midichloriaceae</taxon>
        <taxon>Candidatus Jidaibacter</taxon>
    </lineage>
</organism>
<dbReference type="UniPathway" id="UPA00060">
    <property type="reaction ID" value="UER00138"/>
</dbReference>
<dbReference type="GO" id="GO:0008972">
    <property type="term" value="F:phosphomethylpyrimidine kinase activity"/>
    <property type="evidence" value="ECO:0007669"/>
    <property type="project" value="InterPro"/>
</dbReference>
<reference evidence="8 9" key="1">
    <citation type="submission" date="2014-11" db="EMBL/GenBank/DDBJ databases">
        <title>A Rickettsiales Symbiont of Amoebae With Ancient Features.</title>
        <authorList>
            <person name="Schulz F."/>
            <person name="Martijn J."/>
            <person name="Wascher F."/>
            <person name="Kostanjsek R."/>
            <person name="Ettema T.J."/>
            <person name="Horn M."/>
        </authorList>
    </citation>
    <scope>NUCLEOTIDE SEQUENCE [LARGE SCALE GENOMIC DNA]</scope>
    <source>
        <strain evidence="8 9">UWC36</strain>
    </source>
</reference>
<evidence type="ECO:0000256" key="3">
    <source>
        <dbReference type="ARBA" id="ARBA00022679"/>
    </source>
</evidence>
<gene>
    <name evidence="8" type="primary">thiD_2</name>
    <name evidence="8" type="ORF">NF27_BK00120</name>
</gene>
<dbReference type="Gene3D" id="3.40.1190.20">
    <property type="match status" value="1"/>
</dbReference>
<accession>A0A0C1N151</accession>
<dbReference type="PATRIC" id="fig|86105.3.peg.91"/>
<dbReference type="RefSeq" id="WP_068981987.1">
    <property type="nucleotide sequence ID" value="NZ_JSWE01000036.1"/>
</dbReference>
<evidence type="ECO:0000256" key="2">
    <source>
        <dbReference type="ARBA" id="ARBA00012135"/>
    </source>
</evidence>
<dbReference type="EC" id="2.7.1.49" evidence="2"/>
<name>A0A0C1N151_9RICK</name>
<dbReference type="GO" id="GO:0009229">
    <property type="term" value="P:thiamine diphosphate biosynthetic process"/>
    <property type="evidence" value="ECO:0007669"/>
    <property type="project" value="UniProtKB-UniPathway"/>
</dbReference>
<dbReference type="Pfam" id="PF08543">
    <property type="entry name" value="Phos_pyr_kin"/>
    <property type="match status" value="1"/>
</dbReference>